<dbReference type="SMART" id="SM00382">
    <property type="entry name" value="AAA"/>
    <property type="match status" value="1"/>
</dbReference>
<evidence type="ECO:0000256" key="1">
    <source>
        <dbReference type="ARBA" id="ARBA00022737"/>
    </source>
</evidence>
<keyword evidence="3" id="KW-0067">ATP-binding</keyword>
<dbReference type="InterPro" id="IPR003593">
    <property type="entry name" value="AAA+_ATPase"/>
</dbReference>
<feature type="domain" description="ABC transporter" evidence="5">
    <location>
        <begin position="5"/>
        <end position="244"/>
    </location>
</feature>
<dbReference type="RefSeq" id="WP_092047726.1">
    <property type="nucleotide sequence ID" value="NZ_FOQD01000002.1"/>
</dbReference>
<dbReference type="InterPro" id="IPR003439">
    <property type="entry name" value="ABC_transporter-like_ATP-bd"/>
</dbReference>
<evidence type="ECO:0000256" key="3">
    <source>
        <dbReference type="ARBA" id="ARBA00022840"/>
    </source>
</evidence>
<dbReference type="InterPro" id="IPR011042">
    <property type="entry name" value="6-blade_b-propeller_TolB-like"/>
</dbReference>
<dbReference type="GO" id="GO:0008270">
    <property type="term" value="F:zinc ion binding"/>
    <property type="evidence" value="ECO:0007669"/>
    <property type="project" value="UniProtKB-KW"/>
</dbReference>
<dbReference type="GO" id="GO:0005524">
    <property type="term" value="F:ATP binding"/>
    <property type="evidence" value="ECO:0007669"/>
    <property type="project" value="UniProtKB-KW"/>
</dbReference>
<gene>
    <name evidence="6" type="ORF">SAMN05421753_10216</name>
</gene>
<organism evidence="6 7">
    <name type="scientific">Planctomicrobium piriforme</name>
    <dbReference type="NCBI Taxonomy" id="1576369"/>
    <lineage>
        <taxon>Bacteria</taxon>
        <taxon>Pseudomonadati</taxon>
        <taxon>Planctomycetota</taxon>
        <taxon>Planctomycetia</taxon>
        <taxon>Planctomycetales</taxon>
        <taxon>Planctomycetaceae</taxon>
        <taxon>Planctomicrobium</taxon>
    </lineage>
</organism>
<dbReference type="STRING" id="1576369.SAMN05421753_10216"/>
<evidence type="ECO:0000313" key="6">
    <source>
        <dbReference type="EMBL" id="SFH67705.1"/>
    </source>
</evidence>
<name>A0A1I3BZG2_9PLAN</name>
<proteinExistence type="predicted"/>
<dbReference type="PANTHER" id="PTHR24104:SF25">
    <property type="entry name" value="PROTEIN LIN-41"/>
    <property type="match status" value="1"/>
</dbReference>
<dbReference type="InterPro" id="IPR050952">
    <property type="entry name" value="TRIM-NHL_E3_ligases"/>
</dbReference>
<feature type="repeat" description="NHL" evidence="4">
    <location>
        <begin position="593"/>
        <end position="631"/>
    </location>
</feature>
<evidence type="ECO:0000313" key="7">
    <source>
        <dbReference type="Proteomes" id="UP000199518"/>
    </source>
</evidence>
<dbReference type="PROSITE" id="PS50893">
    <property type="entry name" value="ABC_TRANSPORTER_2"/>
    <property type="match status" value="1"/>
</dbReference>
<keyword evidence="2" id="KW-0547">Nucleotide-binding</keyword>
<keyword evidence="7" id="KW-1185">Reference proteome</keyword>
<dbReference type="InterPro" id="IPR027417">
    <property type="entry name" value="P-loop_NTPase"/>
</dbReference>
<dbReference type="SUPFAM" id="SSF63829">
    <property type="entry name" value="Calcium-dependent phosphotriesterase"/>
    <property type="match status" value="1"/>
</dbReference>
<dbReference type="AlphaFoldDB" id="A0A1I3BZG2"/>
<reference evidence="7" key="1">
    <citation type="submission" date="2016-10" db="EMBL/GenBank/DDBJ databases">
        <authorList>
            <person name="Varghese N."/>
            <person name="Submissions S."/>
        </authorList>
    </citation>
    <scope>NUCLEOTIDE SEQUENCE [LARGE SCALE GENOMIC DNA]</scope>
    <source>
        <strain evidence="7">DSM 26348</strain>
    </source>
</reference>
<dbReference type="PROSITE" id="PS51125">
    <property type="entry name" value="NHL"/>
    <property type="match status" value="1"/>
</dbReference>
<dbReference type="InterPro" id="IPR001258">
    <property type="entry name" value="NHL_repeat"/>
</dbReference>
<dbReference type="PROSITE" id="PS00211">
    <property type="entry name" value="ABC_TRANSPORTER_1"/>
    <property type="match status" value="1"/>
</dbReference>
<dbReference type="OrthoDB" id="9799230at2"/>
<dbReference type="InterPro" id="IPR017871">
    <property type="entry name" value="ABC_transporter-like_CS"/>
</dbReference>
<evidence type="ECO:0000256" key="4">
    <source>
        <dbReference type="PROSITE-ProRule" id="PRU00504"/>
    </source>
</evidence>
<protein>
    <submittedName>
        <fullName evidence="6">ABC-type Fe3+/spermidine/putrescine transport systems, ATPase components</fullName>
    </submittedName>
</protein>
<keyword evidence="1" id="KW-0677">Repeat</keyword>
<dbReference type="EMBL" id="FOQD01000002">
    <property type="protein sequence ID" value="SFH67705.1"/>
    <property type="molecule type" value="Genomic_DNA"/>
</dbReference>
<dbReference type="SUPFAM" id="SSF52540">
    <property type="entry name" value="P-loop containing nucleoside triphosphate hydrolases"/>
    <property type="match status" value="1"/>
</dbReference>
<dbReference type="GO" id="GO:0016887">
    <property type="term" value="F:ATP hydrolysis activity"/>
    <property type="evidence" value="ECO:0007669"/>
    <property type="project" value="InterPro"/>
</dbReference>
<dbReference type="Gene3D" id="3.40.50.300">
    <property type="entry name" value="P-loop containing nucleotide triphosphate hydrolases"/>
    <property type="match status" value="1"/>
</dbReference>
<evidence type="ECO:0000259" key="5">
    <source>
        <dbReference type="PROSITE" id="PS50893"/>
    </source>
</evidence>
<dbReference type="Pfam" id="PF00005">
    <property type="entry name" value="ABC_tran"/>
    <property type="match status" value="1"/>
</dbReference>
<dbReference type="Gene3D" id="2.120.10.30">
    <property type="entry name" value="TolB, C-terminal domain"/>
    <property type="match status" value="3"/>
</dbReference>
<evidence type="ECO:0000256" key="2">
    <source>
        <dbReference type="ARBA" id="ARBA00022741"/>
    </source>
</evidence>
<dbReference type="Proteomes" id="UP000199518">
    <property type="component" value="Unassembled WGS sequence"/>
</dbReference>
<sequence>MSTTRTLWQLERIRLGPNSRLHIDSLSIPAGVTAILGESGAGKTSLLNLLVRFESPDGGTIHFIPPATNRLPLGWAPVDGGLWPQLTVREHVGESRVQSRESRAGGPLTPALSHEYRGEGAMQDSSLLKSFDLLEVAEQRPNVLSAGERSRLAVARALASRAAVQVMDEPLAHVDSGRLHKYWQVIRDALLHDDSSLLFATHSPETVLREAEHVICLDRGTVVWQGPVLDLYEHPPDERVARFLGPANWFAREHSQTWLGNVALTSPCIRPERLQIVPDETGSCRVVRSRFAGSIAEVELVQPETQQAQVFYHRPIREQLAPGMPVSLRVLCATLLLICGLNFSGCRESNGSERPLSFEKIRRIQLPSEGAMLPAPRSVTFSPAGEMYVLDKAGRMLVYNSENALVKQWWMPEYSAGKPEGAWVMLDGRIAVADTHYHRVLFFDAEGKLTGTLGEQGEAPGQFIYTVKVTQDPHGFLYVAEYGGNDRVQKFTADGQYVLSIGKPGTGPGEFQRTSGIAWKEGKLYVADAINNRIHLFRDDGTFEKVIADAESSGLHYPYDLALAPDGTLWIAEYGSSRITQLTGDGQLLGHYGSAGRGDAQFWTPWGIGVSPIGKVVVADTGNRRLVELQP</sequence>
<dbReference type="PANTHER" id="PTHR24104">
    <property type="entry name" value="E3 UBIQUITIN-PROTEIN LIGASE NHLRC1-RELATED"/>
    <property type="match status" value="1"/>
</dbReference>
<accession>A0A1I3BZG2</accession>